<keyword evidence="19" id="KW-0430">Lectin</keyword>
<evidence type="ECO:0000256" key="13">
    <source>
        <dbReference type="ARBA" id="ARBA00023136"/>
    </source>
</evidence>
<dbReference type="PANTHER" id="PTHR48006:SF5">
    <property type="entry name" value="CONCANAVALIN A-LIKE LECTIN_GLUCANASE DOMAIN-CONTAINING PROTEIN-RELATED"/>
    <property type="match status" value="1"/>
</dbReference>
<organism evidence="19 20">
    <name type="scientific">Artemisia annua</name>
    <name type="common">Sweet wormwood</name>
    <dbReference type="NCBI Taxonomy" id="35608"/>
    <lineage>
        <taxon>Eukaryota</taxon>
        <taxon>Viridiplantae</taxon>
        <taxon>Streptophyta</taxon>
        <taxon>Embryophyta</taxon>
        <taxon>Tracheophyta</taxon>
        <taxon>Spermatophyta</taxon>
        <taxon>Magnoliopsida</taxon>
        <taxon>eudicotyledons</taxon>
        <taxon>Gunneridae</taxon>
        <taxon>Pentapetalae</taxon>
        <taxon>asterids</taxon>
        <taxon>campanulids</taxon>
        <taxon>Asterales</taxon>
        <taxon>Asteraceae</taxon>
        <taxon>Asteroideae</taxon>
        <taxon>Anthemideae</taxon>
        <taxon>Artemisiinae</taxon>
        <taxon>Artemisia</taxon>
    </lineage>
</organism>
<evidence type="ECO:0000256" key="12">
    <source>
        <dbReference type="ARBA" id="ARBA00022989"/>
    </source>
</evidence>
<comment type="caution">
    <text evidence="19">The sequence shown here is derived from an EMBL/GenBank/DDBJ whole genome shotgun (WGS) entry which is preliminary data.</text>
</comment>
<proteinExistence type="inferred from homology"/>
<keyword evidence="7 16" id="KW-0812">Transmembrane</keyword>
<reference evidence="19 20" key="1">
    <citation type="journal article" date="2018" name="Mol. Plant">
        <title>The genome of Artemisia annua provides insight into the evolution of Asteraceae family and artemisinin biosynthesis.</title>
        <authorList>
            <person name="Shen Q."/>
            <person name="Zhang L."/>
            <person name="Liao Z."/>
            <person name="Wang S."/>
            <person name="Yan T."/>
            <person name="Shi P."/>
            <person name="Liu M."/>
            <person name="Fu X."/>
            <person name="Pan Q."/>
            <person name="Wang Y."/>
            <person name="Lv Z."/>
            <person name="Lu X."/>
            <person name="Zhang F."/>
            <person name="Jiang W."/>
            <person name="Ma Y."/>
            <person name="Chen M."/>
            <person name="Hao X."/>
            <person name="Li L."/>
            <person name="Tang Y."/>
            <person name="Lv G."/>
            <person name="Zhou Y."/>
            <person name="Sun X."/>
            <person name="Brodelius P.E."/>
            <person name="Rose J.K.C."/>
            <person name="Tang K."/>
        </authorList>
    </citation>
    <scope>NUCLEOTIDE SEQUENCE [LARGE SCALE GENOMIC DNA]</scope>
    <source>
        <strain evidence="20">cv. Huhao1</strain>
        <tissue evidence="19">Leaf</tissue>
    </source>
</reference>
<dbReference type="FunFam" id="3.80.10.10:FF:001678">
    <property type="entry name" value="Calmodulin-binding receptor kinase CaMRLK"/>
    <property type="match status" value="1"/>
</dbReference>
<keyword evidence="4" id="KW-1003">Cell membrane</keyword>
<dbReference type="Pfam" id="PF07714">
    <property type="entry name" value="PK_Tyr_Ser-Thr"/>
    <property type="match status" value="1"/>
</dbReference>
<evidence type="ECO:0000256" key="7">
    <source>
        <dbReference type="ARBA" id="ARBA00022692"/>
    </source>
</evidence>
<keyword evidence="12 16" id="KW-1133">Transmembrane helix</keyword>
<keyword evidence="6" id="KW-0433">Leucine-rich repeat</keyword>
<dbReference type="STRING" id="35608.A0A2U1LWU0"/>
<evidence type="ECO:0000256" key="3">
    <source>
        <dbReference type="ARBA" id="ARBA00010217"/>
    </source>
</evidence>
<dbReference type="InterPro" id="IPR011009">
    <property type="entry name" value="Kinase-like_dom_sf"/>
</dbReference>
<dbReference type="GO" id="GO:0004672">
    <property type="term" value="F:protein kinase activity"/>
    <property type="evidence" value="ECO:0007669"/>
    <property type="project" value="InterPro"/>
</dbReference>
<keyword evidence="20" id="KW-1185">Reference proteome</keyword>
<keyword evidence="14" id="KW-0675">Receptor</keyword>
<dbReference type="InterPro" id="IPR001611">
    <property type="entry name" value="Leu-rich_rpt"/>
</dbReference>
<protein>
    <submittedName>
        <fullName evidence="19">Concanavalin A-like lectin/glucanase domain-containing protein</fullName>
    </submittedName>
</protein>
<dbReference type="PROSITE" id="PS50011">
    <property type="entry name" value="PROTEIN_KINASE_DOM"/>
    <property type="match status" value="1"/>
</dbReference>
<evidence type="ECO:0000256" key="6">
    <source>
        <dbReference type="ARBA" id="ARBA00022614"/>
    </source>
</evidence>
<comment type="similarity">
    <text evidence="3">In the C-terminal section; belongs to the protein kinase superfamily. Ser/Thr protein kinase family.</text>
</comment>
<evidence type="ECO:0000256" key="5">
    <source>
        <dbReference type="ARBA" id="ARBA00022553"/>
    </source>
</evidence>
<dbReference type="EMBL" id="PKPP01007405">
    <property type="protein sequence ID" value="PWA53486.1"/>
    <property type="molecule type" value="Genomic_DNA"/>
</dbReference>
<keyword evidence="5" id="KW-0597">Phosphoprotein</keyword>
<keyword evidence="15" id="KW-0325">Glycoprotein</keyword>
<evidence type="ECO:0000256" key="17">
    <source>
        <dbReference type="SAM" id="SignalP"/>
    </source>
</evidence>
<dbReference type="SUPFAM" id="SSF52058">
    <property type="entry name" value="L domain-like"/>
    <property type="match status" value="1"/>
</dbReference>
<dbReference type="FunFam" id="3.30.200.20:FF:000466">
    <property type="entry name" value="Putative LRR receptor-like serine/threonine-protein kinase"/>
    <property type="match status" value="1"/>
</dbReference>
<evidence type="ECO:0000256" key="4">
    <source>
        <dbReference type="ARBA" id="ARBA00022475"/>
    </source>
</evidence>
<keyword evidence="11" id="KW-0067">ATP-binding</keyword>
<dbReference type="Pfam" id="PF13855">
    <property type="entry name" value="LRR_8"/>
    <property type="match status" value="2"/>
</dbReference>
<dbReference type="GO" id="GO:0030246">
    <property type="term" value="F:carbohydrate binding"/>
    <property type="evidence" value="ECO:0007669"/>
    <property type="project" value="UniProtKB-KW"/>
</dbReference>
<dbReference type="OrthoDB" id="1394818at2759"/>
<evidence type="ECO:0000256" key="16">
    <source>
        <dbReference type="SAM" id="Phobius"/>
    </source>
</evidence>
<dbReference type="FunFam" id="1.10.510.10:FF:000240">
    <property type="entry name" value="Lectin-domain containing receptor kinase A4.3"/>
    <property type="match status" value="2"/>
</dbReference>
<dbReference type="PANTHER" id="PTHR48006">
    <property type="entry name" value="LEUCINE-RICH REPEAT-CONTAINING PROTEIN DDB_G0281931-RELATED"/>
    <property type="match status" value="1"/>
</dbReference>
<dbReference type="Gene3D" id="1.10.510.10">
    <property type="entry name" value="Transferase(Phosphotransferase) domain 1"/>
    <property type="match status" value="2"/>
</dbReference>
<evidence type="ECO:0000256" key="14">
    <source>
        <dbReference type="ARBA" id="ARBA00023170"/>
    </source>
</evidence>
<comment type="similarity">
    <text evidence="2">In the N-terminal section; belongs to the leguminous lectin family.</text>
</comment>
<evidence type="ECO:0000313" key="20">
    <source>
        <dbReference type="Proteomes" id="UP000245207"/>
    </source>
</evidence>
<gene>
    <name evidence="19" type="ORF">CTI12_AA444750</name>
</gene>
<feature type="transmembrane region" description="Helical" evidence="16">
    <location>
        <begin position="465"/>
        <end position="487"/>
    </location>
</feature>
<dbReference type="Proteomes" id="UP000245207">
    <property type="component" value="Unassembled WGS sequence"/>
</dbReference>
<keyword evidence="8 17" id="KW-0732">Signal</keyword>
<evidence type="ECO:0000256" key="2">
    <source>
        <dbReference type="ARBA" id="ARBA00008536"/>
    </source>
</evidence>
<dbReference type="GO" id="GO:0002229">
    <property type="term" value="P:defense response to oomycetes"/>
    <property type="evidence" value="ECO:0007669"/>
    <property type="project" value="UniProtKB-ARBA"/>
</dbReference>
<dbReference type="SMART" id="SM00369">
    <property type="entry name" value="LRR_TYP"/>
    <property type="match status" value="6"/>
</dbReference>
<keyword evidence="10" id="KW-0547">Nucleotide-binding</keyword>
<dbReference type="GO" id="GO:0005886">
    <property type="term" value="C:plasma membrane"/>
    <property type="evidence" value="ECO:0007669"/>
    <property type="project" value="UniProtKB-SubCell"/>
</dbReference>
<dbReference type="Gene3D" id="3.30.200.20">
    <property type="entry name" value="Phosphorylase Kinase, domain 1"/>
    <property type="match status" value="1"/>
</dbReference>
<dbReference type="InterPro" id="IPR000719">
    <property type="entry name" value="Prot_kinase_dom"/>
</dbReference>
<dbReference type="Gene3D" id="3.80.10.10">
    <property type="entry name" value="Ribonuclease Inhibitor"/>
    <property type="match status" value="2"/>
</dbReference>
<comment type="subcellular location">
    <subcellularLocation>
        <location evidence="1">Cell membrane</location>
        <topology evidence="1">Single-pass type I membrane protein</topology>
    </subcellularLocation>
</comment>
<sequence length="1056" mass="117659">MKFALFFMILALFLKSNLGQLHDQFIPNSDEYLISQFFEKMGMINASNSHHVYNLSSSACLWQFVFCDAKQLNVIGLVAPSLGLIGPIPDNTIAKLKKIQFLDLSSNEISNFSADFWSLTSLKSLNLSNNKFSANLPTNIGNFGSLEKLDLSMNNFSGSFPDVFSSLASLQVLNLNRNRFDSVIPLGLVHCHSLTSLDLSMNSFHGYLPKGFDTSFPKLKSLNLGGNLIKGRGSEFKKMVSLNYLNVSKNLFEGSVVEIFQGSLEVVDLSSNKFEGHISRVNYSSSLDWSRFIHLDLSDNEISGMFYRNLSRARNLKHLNLANNRFSTQSFIHIDGLHSLEYLNLSKTNMIGRIAQKISTLTRLKTLDLSKNHLTGKIPHLSFRTLQNLDLSNNNLTGDIPLSLLQKLPWMERFNFSYNNLTLCDAELSLETFKSAFIGTTKSCPFAANPTLFKRKVHKHRGLKLALGLAITLIFMLLALLLFAFTCRRKARLWDAKQESYREERTISGPFSFKTDSTTWVADVKVASLVPVVIFEKPLLNFTFSDLLSATSNFDRDTLLADGRFGPVYRGFLAGEVHVAIKVLVHGSTMTDQEAASELEYLGRIKHPNLVLLMGYCLAGEQRIAIYDYMENGNLHNLLYDLPLGVQVNEDWSTDTWEENDENGIQNVGSEALLITWQFRHKIALGTARALAFLHHGCSPPIIHRDVKASSVYLDYNLEPRLSDFGLSKIFGNGVTDDTVRGSPGYAPPDDVVTPKSDVYAFGVVLLELITGKKPVGDEYPDDDNSKAQDLVSWVRGLVRVNRGSQAIDPKIRATGNEAQLSEGLKIGYLCTADLPLKRPSMQQVVGLLKDIEPDELVKKHIRSEALLITWRFRHKIALGTARALAFLHHGCSPPIIHRDVKASSVYLDYNLEPRLSDFGLSKIFGNGVTDDTVRGSPGYAPPDDVVTPKSDVYAFGVVLLELITGKKPVGDEYLYDNSKAQDLVSWVRGLVRVNRGSQAIDPKIRATGNEAQLSEGLKIGYLCTADLPLKRPSMQQVVGLLKDIEPDELVKNHIS</sequence>
<feature type="chain" id="PRO_5015582583" evidence="17">
    <location>
        <begin position="20"/>
        <end position="1056"/>
    </location>
</feature>
<evidence type="ECO:0000256" key="1">
    <source>
        <dbReference type="ARBA" id="ARBA00004251"/>
    </source>
</evidence>
<dbReference type="Pfam" id="PF00560">
    <property type="entry name" value="LRR_1"/>
    <property type="match status" value="3"/>
</dbReference>
<keyword evidence="9" id="KW-0677">Repeat</keyword>
<dbReference type="PROSITE" id="PS51450">
    <property type="entry name" value="LRR"/>
    <property type="match status" value="2"/>
</dbReference>
<dbReference type="InterPro" id="IPR001245">
    <property type="entry name" value="Ser-Thr/Tyr_kinase_cat_dom"/>
</dbReference>
<evidence type="ECO:0000313" key="19">
    <source>
        <dbReference type="EMBL" id="PWA53486.1"/>
    </source>
</evidence>
<evidence type="ECO:0000256" key="9">
    <source>
        <dbReference type="ARBA" id="ARBA00022737"/>
    </source>
</evidence>
<evidence type="ECO:0000256" key="8">
    <source>
        <dbReference type="ARBA" id="ARBA00022729"/>
    </source>
</evidence>
<evidence type="ECO:0000256" key="15">
    <source>
        <dbReference type="ARBA" id="ARBA00023180"/>
    </source>
</evidence>
<evidence type="ECO:0000259" key="18">
    <source>
        <dbReference type="PROSITE" id="PS50011"/>
    </source>
</evidence>
<evidence type="ECO:0000256" key="11">
    <source>
        <dbReference type="ARBA" id="ARBA00022840"/>
    </source>
</evidence>
<dbReference type="FunFam" id="3.80.10.10:FF:000041">
    <property type="entry name" value="LRR receptor-like serine/threonine-protein kinase ERECTA"/>
    <property type="match status" value="1"/>
</dbReference>
<keyword evidence="13 16" id="KW-0472">Membrane</keyword>
<dbReference type="InterPro" id="IPR032675">
    <property type="entry name" value="LRR_dom_sf"/>
</dbReference>
<dbReference type="InterPro" id="IPR003591">
    <property type="entry name" value="Leu-rich_rpt_typical-subtyp"/>
</dbReference>
<dbReference type="GO" id="GO:0005524">
    <property type="term" value="F:ATP binding"/>
    <property type="evidence" value="ECO:0007669"/>
    <property type="project" value="UniProtKB-KW"/>
</dbReference>
<evidence type="ECO:0000256" key="10">
    <source>
        <dbReference type="ARBA" id="ARBA00022741"/>
    </source>
</evidence>
<feature type="signal peptide" evidence="17">
    <location>
        <begin position="1"/>
        <end position="19"/>
    </location>
</feature>
<accession>A0A2U1LWU0</accession>
<feature type="domain" description="Protein kinase" evidence="18">
    <location>
        <begin position="554"/>
        <end position="858"/>
    </location>
</feature>
<dbReference type="SUPFAM" id="SSF56112">
    <property type="entry name" value="Protein kinase-like (PK-like)"/>
    <property type="match status" value="2"/>
</dbReference>
<dbReference type="InterPro" id="IPR051824">
    <property type="entry name" value="LRR_Rcpt-Like_S/T_Kinase"/>
</dbReference>
<dbReference type="AlphaFoldDB" id="A0A2U1LWU0"/>
<name>A0A2U1LWU0_ARTAN</name>
<dbReference type="Pfam" id="PF00069">
    <property type="entry name" value="Pkinase"/>
    <property type="match status" value="1"/>
</dbReference>